<accession>A0AAX4LKB9</accession>
<name>A0AAX4LKB9_ECOLX</name>
<sequence>MISKAWNVKLNSPIQKLVLMALAEKADNKGRVHDASRKEVAAMCELPVHTVHDAFAALMDKGFVCRLDAFSDVYVVMLPEG</sequence>
<dbReference type="RefSeq" id="WP_032148459.1">
    <property type="nucleotide sequence ID" value="NZ_BFHN01000006.1"/>
</dbReference>
<dbReference type="AlphaFoldDB" id="A0AAX4LKB9"/>
<evidence type="ECO:0000313" key="1">
    <source>
        <dbReference type="EMBL" id="WWX73761.1"/>
    </source>
</evidence>
<evidence type="ECO:0000313" key="2">
    <source>
        <dbReference type="Proteomes" id="UP001383096"/>
    </source>
</evidence>
<gene>
    <name evidence="1" type="ORF">V9Z47_12515</name>
</gene>
<reference evidence="1" key="1">
    <citation type="submission" date="2024-03" db="EMBL/GenBank/DDBJ databases">
        <title>Epithelial relay of microbial signals coordinates intestinal macrophage supported barrier repair.</title>
        <authorList>
            <person name="Tsai M.T."/>
        </authorList>
    </citation>
    <scope>NUCLEOTIDE SEQUENCE</scope>
    <source>
        <strain evidence="1">MS 21-1</strain>
    </source>
</reference>
<dbReference type="Proteomes" id="UP001383096">
    <property type="component" value="Chromosome"/>
</dbReference>
<proteinExistence type="predicted"/>
<organism evidence="1 2">
    <name type="scientific">Escherichia coli</name>
    <dbReference type="NCBI Taxonomy" id="562"/>
    <lineage>
        <taxon>Bacteria</taxon>
        <taxon>Pseudomonadati</taxon>
        <taxon>Pseudomonadota</taxon>
        <taxon>Gammaproteobacteria</taxon>
        <taxon>Enterobacterales</taxon>
        <taxon>Enterobacteriaceae</taxon>
        <taxon>Escherichia</taxon>
    </lineage>
</organism>
<protein>
    <submittedName>
        <fullName evidence="1">MarR family transcriptional regulator</fullName>
    </submittedName>
</protein>
<dbReference type="EMBL" id="CP146670">
    <property type="protein sequence ID" value="WWX73761.1"/>
    <property type="molecule type" value="Genomic_DNA"/>
</dbReference>